<dbReference type="PANTHER" id="PTHR40446:SF2">
    <property type="entry name" value="N-ACETYLGLUCOSAMINE-1-PHOSPHODIESTER ALPHA-N-ACETYLGLUCOSAMINIDASE"/>
    <property type="match status" value="1"/>
</dbReference>
<protein>
    <submittedName>
        <fullName evidence="4">Exopolysaccharide biosynthesis protein</fullName>
    </submittedName>
</protein>
<gene>
    <name evidence="4" type="ORF">Cspa_c10990</name>
</gene>
<dbReference type="HOGENOM" id="CLU_058779_0_0_9"/>
<dbReference type="Pfam" id="PF09992">
    <property type="entry name" value="NAGPA"/>
    <property type="match status" value="1"/>
</dbReference>
<dbReference type="STRING" id="36745.CLSAP_11030"/>
<dbReference type="PANTHER" id="PTHR40446">
    <property type="entry name" value="N-ACETYLGLUCOSAMINE-1-PHOSPHODIESTER ALPHA-N-ACETYLGLUCOSAMINIDASE"/>
    <property type="match status" value="1"/>
</dbReference>
<organism evidence="4 5">
    <name type="scientific">Clostridium saccharoperbutylacetonicum N1-4(HMT)</name>
    <dbReference type="NCBI Taxonomy" id="931276"/>
    <lineage>
        <taxon>Bacteria</taxon>
        <taxon>Bacillati</taxon>
        <taxon>Bacillota</taxon>
        <taxon>Clostridia</taxon>
        <taxon>Eubacteriales</taxon>
        <taxon>Clostridiaceae</taxon>
        <taxon>Clostridium</taxon>
    </lineage>
</organism>
<evidence type="ECO:0000256" key="1">
    <source>
        <dbReference type="SAM" id="MobiDB-lite"/>
    </source>
</evidence>
<proteinExistence type="predicted"/>
<evidence type="ECO:0000313" key="4">
    <source>
        <dbReference type="EMBL" id="AGF54875.1"/>
    </source>
</evidence>
<keyword evidence="2" id="KW-0472">Membrane</keyword>
<feature type="transmembrane region" description="Helical" evidence="2">
    <location>
        <begin position="33"/>
        <end position="55"/>
    </location>
</feature>
<dbReference type="OrthoDB" id="9809781at2"/>
<keyword evidence="5" id="KW-1185">Reference proteome</keyword>
<keyword evidence="2" id="KW-1133">Transmembrane helix</keyword>
<dbReference type="eggNOG" id="COG4632">
    <property type="taxonomic scope" value="Bacteria"/>
</dbReference>
<dbReference type="AlphaFoldDB" id="M1LPT6"/>
<dbReference type="Proteomes" id="UP000011728">
    <property type="component" value="Chromosome"/>
</dbReference>
<sequence length="348" mass="37550">MNKNKNINKNVNRKPKLKVKKSKKSKKKISIKTIVMFLVFELIFSACTFPFMILYGPFDVAKSTYVGAAMTSTSYQFMARWFMSDAKIAEIQGQNSVEDNGEKTDLDQINIPKVKDDTIEIQTIEGNSKYSGYYMIVKDPTRVKIGVTSKIGVEGETTSQIAEENGAIAAINGGGFVDQSSTQAWTGNGGVPTGIVMTGGKVKNDDTGGKEVSCLGITKEGKMMVGNYTLDELVKQGVQEAVSFYPALIISGKKLTINGDGGFGIRPKTAIGQKKDGSIILMVIDGNDLGSLGATVKEVQDIMYQLGAYNAINLDGGKSTTMYYDGDIINKPSNSMGERTIATAIIVK</sequence>
<accession>M1LPT6</accession>
<evidence type="ECO:0000259" key="3">
    <source>
        <dbReference type="Pfam" id="PF09992"/>
    </source>
</evidence>
<name>M1LPT6_9CLOT</name>
<evidence type="ECO:0000256" key="2">
    <source>
        <dbReference type="SAM" id="Phobius"/>
    </source>
</evidence>
<feature type="domain" description="Phosphodiester glycosidase" evidence="3">
    <location>
        <begin position="165"/>
        <end position="347"/>
    </location>
</feature>
<dbReference type="EMBL" id="CP004121">
    <property type="protein sequence ID" value="AGF54875.1"/>
    <property type="molecule type" value="Genomic_DNA"/>
</dbReference>
<feature type="region of interest" description="Disordered" evidence="1">
    <location>
        <begin position="1"/>
        <end position="24"/>
    </location>
</feature>
<dbReference type="RefSeq" id="WP_015391200.1">
    <property type="nucleotide sequence ID" value="NC_020291.1"/>
</dbReference>
<dbReference type="InterPro" id="IPR018711">
    <property type="entry name" value="NAGPA"/>
</dbReference>
<evidence type="ECO:0000313" key="5">
    <source>
        <dbReference type="Proteomes" id="UP000011728"/>
    </source>
</evidence>
<feature type="compositionally biased region" description="Low complexity" evidence="1">
    <location>
        <begin position="1"/>
        <end position="10"/>
    </location>
</feature>
<keyword evidence="2" id="KW-0812">Transmembrane</keyword>
<reference evidence="4 5" key="1">
    <citation type="submission" date="2013-02" db="EMBL/GenBank/DDBJ databases">
        <title>Genome sequence of Clostridium saccharoperbutylacetonicum N1-4(HMT).</title>
        <authorList>
            <person name="Poehlein A."/>
            <person name="Daniel R."/>
        </authorList>
    </citation>
    <scope>NUCLEOTIDE SEQUENCE [LARGE SCALE GENOMIC DNA]</scope>
    <source>
        <strain evidence="5">N1-4(HMT)</strain>
    </source>
</reference>
<dbReference type="PATRIC" id="fig|931276.5.peg.1056"/>
<feature type="compositionally biased region" description="Basic residues" evidence="1">
    <location>
        <begin position="11"/>
        <end position="24"/>
    </location>
</feature>
<dbReference type="KEGG" id="csr:Cspa_c10990"/>